<sequence length="530" mass="56685">MAQLATLPCCGEMIDRSFFFPHEPLRGRPLCPMCREPLSRRLFQVTAGATRGRARAAVRDRSQSRPRQLSNEVREEEEEQEEEDRSPSRSPSPAPRSLEDEKAEADREEAERIAAVAQLLQHADASHAEGALYALVVAVTAGRAELVARVGSIEHTAAALRAHKEVGAVQHYGCQLLWRLMDGASEAVHERSLTVARVGGGELAAVAVREHAQNAAVQAEGCLLLMQIMRLTAGNERAAQAALQELVGALTSEEGPNERCSDKRSRVELVAQRIEEAGGAKLAKAIMRLHAENAGVQLVGCTFLLSIIQCAEELSQTKRRASVASGDGLQLTAAAMRTHRARASVQTACCNLLVELASGSEQDKASLARVGCIELVMVTVTAHAEDADLLSSSCSLLRLLTSGNDRRTTLVARGGCIDLVISALRAHAKHAGVQSAGCALLMNLAVKNKGRCDEITQKGGMQIAAMAIRSYTGNGPVQEAAGMLVATLQSGGTPTGGWAQAQEKPAWMSGPREVRTSTFYDTRDDGRLLL</sequence>
<dbReference type="InterPro" id="IPR011989">
    <property type="entry name" value="ARM-like"/>
</dbReference>
<dbReference type="PANTHER" id="PTHR22895:SF0">
    <property type="entry name" value="ARMADILLO REPEAT-CONTAINING PROTEIN 6"/>
    <property type="match status" value="1"/>
</dbReference>
<dbReference type="PANTHER" id="PTHR22895">
    <property type="entry name" value="ARMADILLO REPEAT-CONTAINING PROTEIN 6"/>
    <property type="match status" value="1"/>
</dbReference>
<keyword evidence="1" id="KW-0677">Repeat</keyword>
<dbReference type="AlphaFoldDB" id="A0A7S4V1K5"/>
<accession>A0A7S4V1K5</accession>
<dbReference type="InterPro" id="IPR056597">
    <property type="entry name" value="ARM_LRRK2"/>
</dbReference>
<evidence type="ECO:0000256" key="2">
    <source>
        <dbReference type="SAM" id="MobiDB-lite"/>
    </source>
</evidence>
<evidence type="ECO:0000256" key="1">
    <source>
        <dbReference type="ARBA" id="ARBA00022737"/>
    </source>
</evidence>
<reference evidence="4" key="1">
    <citation type="submission" date="2021-01" db="EMBL/GenBank/DDBJ databases">
        <authorList>
            <person name="Corre E."/>
            <person name="Pelletier E."/>
            <person name="Niang G."/>
            <person name="Scheremetjew M."/>
            <person name="Finn R."/>
            <person name="Kale V."/>
            <person name="Holt S."/>
            <person name="Cochrane G."/>
            <person name="Meng A."/>
            <person name="Brown T."/>
            <person name="Cohen L."/>
        </authorList>
    </citation>
    <scope>NUCLEOTIDE SEQUENCE</scope>
    <source>
        <strain evidence="4">CCMP3105</strain>
    </source>
</reference>
<dbReference type="InterPro" id="IPR016024">
    <property type="entry name" value="ARM-type_fold"/>
</dbReference>
<dbReference type="SUPFAM" id="SSF48371">
    <property type="entry name" value="ARM repeat"/>
    <property type="match status" value="1"/>
</dbReference>
<feature type="domain" description="LRRK2 ARM repeat" evidence="3">
    <location>
        <begin position="327"/>
        <end position="489"/>
    </location>
</feature>
<dbReference type="EMBL" id="HBNR01042450">
    <property type="protein sequence ID" value="CAE4602070.1"/>
    <property type="molecule type" value="Transcribed_RNA"/>
</dbReference>
<protein>
    <recommendedName>
        <fullName evidence="3">LRRK2 ARM repeat domain-containing protein</fullName>
    </recommendedName>
</protein>
<organism evidence="4">
    <name type="scientific">Alexandrium monilatum</name>
    <dbReference type="NCBI Taxonomy" id="311494"/>
    <lineage>
        <taxon>Eukaryota</taxon>
        <taxon>Sar</taxon>
        <taxon>Alveolata</taxon>
        <taxon>Dinophyceae</taxon>
        <taxon>Gonyaulacales</taxon>
        <taxon>Pyrocystaceae</taxon>
        <taxon>Alexandrium</taxon>
    </lineage>
</organism>
<evidence type="ECO:0000313" key="4">
    <source>
        <dbReference type="EMBL" id="CAE4602070.1"/>
    </source>
</evidence>
<proteinExistence type="predicted"/>
<gene>
    <name evidence="4" type="ORF">AMON00008_LOCUS29518</name>
</gene>
<feature type="compositionally biased region" description="Acidic residues" evidence="2">
    <location>
        <begin position="74"/>
        <end position="84"/>
    </location>
</feature>
<dbReference type="Gene3D" id="1.25.10.10">
    <property type="entry name" value="Leucine-rich Repeat Variant"/>
    <property type="match status" value="1"/>
</dbReference>
<feature type="region of interest" description="Disordered" evidence="2">
    <location>
        <begin position="52"/>
        <end position="110"/>
    </location>
</feature>
<dbReference type="Pfam" id="PF23744">
    <property type="entry name" value="ARM_LRRK2"/>
    <property type="match status" value="1"/>
</dbReference>
<evidence type="ECO:0000259" key="3">
    <source>
        <dbReference type="Pfam" id="PF23744"/>
    </source>
</evidence>
<name>A0A7S4V1K5_9DINO</name>